<organism evidence="1 2">
    <name type="scientific">Burkholderia stabilis</name>
    <dbReference type="NCBI Taxonomy" id="95485"/>
    <lineage>
        <taxon>Bacteria</taxon>
        <taxon>Pseudomonadati</taxon>
        <taxon>Pseudomonadota</taxon>
        <taxon>Betaproteobacteria</taxon>
        <taxon>Burkholderiales</taxon>
        <taxon>Burkholderiaceae</taxon>
        <taxon>Burkholderia</taxon>
        <taxon>Burkholderia cepacia complex</taxon>
    </lineage>
</organism>
<dbReference type="OrthoDB" id="5734415at2"/>
<dbReference type="InterPro" id="IPR027417">
    <property type="entry name" value="P-loop_NTPase"/>
</dbReference>
<evidence type="ECO:0000313" key="2">
    <source>
        <dbReference type="Proteomes" id="UP000289650"/>
    </source>
</evidence>
<reference evidence="1 2" key="1">
    <citation type="submission" date="2018-08" db="EMBL/GenBank/DDBJ databases">
        <title>Mountain-cultivated ginseng endophyte, Burkholderia stabilis and its activity against ginseng root rot disease.</title>
        <authorList>
            <person name="Tapan Kumar M."/>
            <person name="Bae H."/>
            <person name="Shanmugam G."/>
            <person name="Jeon J."/>
        </authorList>
    </citation>
    <scope>NUCLEOTIDE SEQUENCE [LARGE SCALE GENOMIC DNA]</scope>
    <source>
        <strain evidence="1 2">EB159</strain>
    </source>
</reference>
<comment type="caution">
    <text evidence="1">The sequence shown here is derived from an EMBL/GenBank/DDBJ whole genome shotgun (WGS) entry which is preliminary data.</text>
</comment>
<gene>
    <name evidence="1" type="ORF">D1006_12325</name>
</gene>
<accession>A0A4Q2ARA6</accession>
<name>A0A4Q2ARA6_9BURK</name>
<dbReference type="Gene3D" id="3.40.50.300">
    <property type="entry name" value="P-loop containing nucleotide triphosphate hydrolases"/>
    <property type="match status" value="1"/>
</dbReference>
<evidence type="ECO:0008006" key="3">
    <source>
        <dbReference type="Google" id="ProtNLM"/>
    </source>
</evidence>
<dbReference type="AlphaFoldDB" id="A0A4Q2ARA6"/>
<evidence type="ECO:0000313" key="1">
    <source>
        <dbReference type="EMBL" id="RXV73042.1"/>
    </source>
</evidence>
<dbReference type="Proteomes" id="UP000289650">
    <property type="component" value="Unassembled WGS sequence"/>
</dbReference>
<dbReference type="EMBL" id="QWEX01000001">
    <property type="protein sequence ID" value="RXV73042.1"/>
    <property type="molecule type" value="Genomic_DNA"/>
</dbReference>
<sequence>MPPIRRRDCRGAPSFVVDEGAYCWLSGQWKELGKVRFVIVHYHLYKNAGTTVDDVLARNFPEHERGTIEGEYPWSEVSPAALLDYALANPNLRVISSHQARLPLPEHPDITFLPILFLRHPIDRFGSVYRFERQQELASPTATSRAARNSSMSAFAEWVVSREANAVCRNFQVLILAAGLREIVESRATPSDYQGALLRLKSLPFFGLVEAFDASLQRLQDHLRPYFGEIDVNYQTLNVSADSTSTLEARLQDTERELGPLLYRELVECNALDLLLYRDAHELFVGTR</sequence>
<proteinExistence type="predicted"/>
<protein>
    <recommendedName>
        <fullName evidence="3">Sulfotransferase family protein</fullName>
    </recommendedName>
</protein>